<evidence type="ECO:0000313" key="1">
    <source>
        <dbReference type="EMBL" id="MBX70447.1"/>
    </source>
</evidence>
<dbReference type="EMBL" id="GGEC01089963">
    <property type="protein sequence ID" value="MBX70447.1"/>
    <property type="molecule type" value="Transcribed_RNA"/>
</dbReference>
<sequence length="47" mass="5434">MLLYHYIKRENTHNRNSHIQKTKVQCNTSTSNPTPQIHVTAVTINSN</sequence>
<name>A0A2P2QTZ0_RHIMU</name>
<proteinExistence type="predicted"/>
<dbReference type="AlphaFoldDB" id="A0A2P2QTZ0"/>
<organism evidence="1">
    <name type="scientific">Rhizophora mucronata</name>
    <name type="common">Asiatic mangrove</name>
    <dbReference type="NCBI Taxonomy" id="61149"/>
    <lineage>
        <taxon>Eukaryota</taxon>
        <taxon>Viridiplantae</taxon>
        <taxon>Streptophyta</taxon>
        <taxon>Embryophyta</taxon>
        <taxon>Tracheophyta</taxon>
        <taxon>Spermatophyta</taxon>
        <taxon>Magnoliopsida</taxon>
        <taxon>eudicotyledons</taxon>
        <taxon>Gunneridae</taxon>
        <taxon>Pentapetalae</taxon>
        <taxon>rosids</taxon>
        <taxon>fabids</taxon>
        <taxon>Malpighiales</taxon>
        <taxon>Rhizophoraceae</taxon>
        <taxon>Rhizophora</taxon>
    </lineage>
</organism>
<protein>
    <submittedName>
        <fullName evidence="1">Uncharacterized protein</fullName>
    </submittedName>
</protein>
<accession>A0A2P2QTZ0</accession>
<reference evidence="1" key="1">
    <citation type="submission" date="2018-02" db="EMBL/GenBank/DDBJ databases">
        <title>Rhizophora mucronata_Transcriptome.</title>
        <authorList>
            <person name="Meera S.P."/>
            <person name="Sreeshan A."/>
            <person name="Augustine A."/>
        </authorList>
    </citation>
    <scope>NUCLEOTIDE SEQUENCE</scope>
    <source>
        <tissue evidence="1">Leaf</tissue>
    </source>
</reference>